<feature type="region of interest" description="Disordered" evidence="1">
    <location>
        <begin position="112"/>
        <end position="242"/>
    </location>
</feature>
<accession>A0A9W7W244</accession>
<feature type="compositionally biased region" description="Basic and acidic residues" evidence="1">
    <location>
        <begin position="225"/>
        <end position="239"/>
    </location>
</feature>
<feature type="compositionally biased region" description="Basic residues" evidence="1">
    <location>
        <begin position="114"/>
        <end position="138"/>
    </location>
</feature>
<name>A0A9W7W244_9PEZI</name>
<comment type="caution">
    <text evidence="2">The sequence shown here is derived from an EMBL/GenBank/DDBJ whole genome shotgun (WGS) entry which is preliminary data.</text>
</comment>
<evidence type="ECO:0000313" key="2">
    <source>
        <dbReference type="EMBL" id="KAH9827020.1"/>
    </source>
</evidence>
<proteinExistence type="predicted"/>
<gene>
    <name evidence="2" type="ORF">Tdes44962_MAKER03127</name>
</gene>
<feature type="compositionally biased region" description="Basic and acidic residues" evidence="1">
    <location>
        <begin position="142"/>
        <end position="211"/>
    </location>
</feature>
<protein>
    <submittedName>
        <fullName evidence="2">Uncharacterized protein</fullName>
    </submittedName>
</protein>
<dbReference type="AlphaFoldDB" id="A0A9W7W244"/>
<organism evidence="2 3">
    <name type="scientific">Teratosphaeria destructans</name>
    <dbReference type="NCBI Taxonomy" id="418781"/>
    <lineage>
        <taxon>Eukaryota</taxon>
        <taxon>Fungi</taxon>
        <taxon>Dikarya</taxon>
        <taxon>Ascomycota</taxon>
        <taxon>Pezizomycotina</taxon>
        <taxon>Dothideomycetes</taxon>
        <taxon>Dothideomycetidae</taxon>
        <taxon>Mycosphaerellales</taxon>
        <taxon>Teratosphaeriaceae</taxon>
        <taxon>Teratosphaeria</taxon>
    </lineage>
</organism>
<evidence type="ECO:0000313" key="3">
    <source>
        <dbReference type="Proteomes" id="UP001138500"/>
    </source>
</evidence>
<feature type="region of interest" description="Disordered" evidence="1">
    <location>
        <begin position="259"/>
        <end position="287"/>
    </location>
</feature>
<reference evidence="2 3" key="1">
    <citation type="journal article" date="2018" name="IMA Fungus">
        <title>IMA Genome-F 10: Nine draft genome sequences of Claviceps purpurea s.lat., including C. arundinis, C. humidiphila, and C. cf. spartinae, pseudomolecules for the pitch canker pathogen Fusarium circinatum, draft genome of Davidsoniella eucalypti, Grosmannia galeiformis, Quambalaria eucalypti, and Teratosphaeria destructans.</title>
        <authorList>
            <person name="Wingfield B.D."/>
            <person name="Liu M."/>
            <person name="Nguyen H.D."/>
            <person name="Lane F.A."/>
            <person name="Morgan S.W."/>
            <person name="De Vos L."/>
            <person name="Wilken P.M."/>
            <person name="Duong T.A."/>
            <person name="Aylward J."/>
            <person name="Coetzee M.P."/>
            <person name="Dadej K."/>
            <person name="De Beer Z.W."/>
            <person name="Findlay W."/>
            <person name="Havenga M."/>
            <person name="Kolarik M."/>
            <person name="Menzies J.G."/>
            <person name="Naidoo K."/>
            <person name="Pochopski O."/>
            <person name="Shoukouhi P."/>
            <person name="Santana Q.C."/>
            <person name="Seifert K.A."/>
            <person name="Soal N."/>
            <person name="Steenkamp E.T."/>
            <person name="Tatham C.T."/>
            <person name="van der Nest M.A."/>
            <person name="Wingfield M.J."/>
        </authorList>
    </citation>
    <scope>NUCLEOTIDE SEQUENCE [LARGE SCALE GENOMIC DNA]</scope>
    <source>
        <strain evidence="2">CMW44962</strain>
    </source>
</reference>
<keyword evidence="3" id="KW-1185">Reference proteome</keyword>
<feature type="compositionally biased region" description="Basic and acidic residues" evidence="1">
    <location>
        <begin position="277"/>
        <end position="287"/>
    </location>
</feature>
<evidence type="ECO:0000256" key="1">
    <source>
        <dbReference type="SAM" id="MobiDB-lite"/>
    </source>
</evidence>
<dbReference type="EMBL" id="RIBY02001923">
    <property type="protein sequence ID" value="KAH9827020.1"/>
    <property type="molecule type" value="Genomic_DNA"/>
</dbReference>
<sequence>MGAQLSTNQETGAALVYLPNGLRDDFSYRALLRVNRTLVDCGPGFHQVDLGPVIANNSSETPDVSYSGPSNGLPDRSQIGTHLKDLPGLTMDQIDDFPDPGAVATHLKSIPARFAHRGRASKGPRGHGRIRHDRHRSRSPLAHRDHICSRRDSRDRRHLSSRDTEAGRNFHHRNNAERNNARRMDDNHHRVLPDSFADRDSDEKEGTEHKLPQSPALGSDGIIDTARDDPCTTQPDRKPVSPHRGIVRKCIVRLKLPRLAAPGSGNSNDTAPNDVNSIKRDRKDLPPRRGIARKRIVRGCCRRSGGTCGHYAL</sequence>
<dbReference type="Proteomes" id="UP001138500">
    <property type="component" value="Unassembled WGS sequence"/>
</dbReference>
<reference evidence="2 3" key="2">
    <citation type="journal article" date="2021" name="Curr. Genet.">
        <title>Genetic response to nitrogen starvation in the aggressive Eucalyptus foliar pathogen Teratosphaeria destructans.</title>
        <authorList>
            <person name="Havenga M."/>
            <person name="Wingfield B.D."/>
            <person name="Wingfield M.J."/>
            <person name="Dreyer L.L."/>
            <person name="Roets F."/>
            <person name="Aylward J."/>
        </authorList>
    </citation>
    <scope>NUCLEOTIDE SEQUENCE [LARGE SCALE GENOMIC DNA]</scope>
    <source>
        <strain evidence="2">CMW44962</strain>
    </source>
</reference>
<feature type="compositionally biased region" description="Polar residues" evidence="1">
    <location>
        <begin position="264"/>
        <end position="276"/>
    </location>
</feature>